<accession>A0A5M9JJX9</accession>
<dbReference type="AlphaFoldDB" id="A0A5M9JJX9"/>
<dbReference type="EMBL" id="VICG01000010">
    <property type="protein sequence ID" value="KAA8568046.1"/>
    <property type="molecule type" value="Genomic_DNA"/>
</dbReference>
<keyword evidence="2" id="KW-1185">Reference proteome</keyword>
<protein>
    <submittedName>
        <fullName evidence="1">Uncharacterized protein</fullName>
    </submittedName>
</protein>
<organism evidence="1 2">
    <name type="scientific">Monilinia fructicola</name>
    <name type="common">Brown rot fungus</name>
    <name type="synonym">Ciboria fructicola</name>
    <dbReference type="NCBI Taxonomy" id="38448"/>
    <lineage>
        <taxon>Eukaryota</taxon>
        <taxon>Fungi</taxon>
        <taxon>Dikarya</taxon>
        <taxon>Ascomycota</taxon>
        <taxon>Pezizomycotina</taxon>
        <taxon>Leotiomycetes</taxon>
        <taxon>Helotiales</taxon>
        <taxon>Sclerotiniaceae</taxon>
        <taxon>Monilinia</taxon>
    </lineage>
</organism>
<sequence length="90" mass="10399">MRIDYHPMAYERAAIDLSAESGNLNALGEIHAPGASRCVFEVRTSYRVESTEYRVQSPESRVQVINPSINRVNEYHEGMDLAWSPYLYYR</sequence>
<reference evidence="1 2" key="1">
    <citation type="submission" date="2019-06" db="EMBL/GenBank/DDBJ databases">
        <title>Genome Sequence of the Brown Rot Fungal Pathogen Monilinia fructicola.</title>
        <authorList>
            <person name="De Miccolis Angelini R.M."/>
            <person name="Landi L."/>
            <person name="Abate D."/>
            <person name="Pollastro S."/>
            <person name="Romanazzi G."/>
            <person name="Faretra F."/>
        </authorList>
    </citation>
    <scope>NUCLEOTIDE SEQUENCE [LARGE SCALE GENOMIC DNA]</scope>
    <source>
        <strain evidence="1 2">Mfrc123</strain>
    </source>
</reference>
<dbReference type="Proteomes" id="UP000322873">
    <property type="component" value="Unassembled WGS sequence"/>
</dbReference>
<evidence type="ECO:0000313" key="1">
    <source>
        <dbReference type="EMBL" id="KAA8568046.1"/>
    </source>
</evidence>
<gene>
    <name evidence="1" type="ORF">EYC84_008465</name>
</gene>
<proteinExistence type="predicted"/>
<comment type="caution">
    <text evidence="1">The sequence shown here is derived from an EMBL/GenBank/DDBJ whole genome shotgun (WGS) entry which is preliminary data.</text>
</comment>
<name>A0A5M9JJX9_MONFR</name>
<evidence type="ECO:0000313" key="2">
    <source>
        <dbReference type="Proteomes" id="UP000322873"/>
    </source>
</evidence>